<comment type="caution">
    <text evidence="3">The sequence shown here is derived from an EMBL/GenBank/DDBJ whole genome shotgun (WGS) entry which is preliminary data.</text>
</comment>
<accession>A0AAV6XK27</accession>
<organism evidence="3 4">
    <name type="scientific">Buddleja alternifolia</name>
    <dbReference type="NCBI Taxonomy" id="168488"/>
    <lineage>
        <taxon>Eukaryota</taxon>
        <taxon>Viridiplantae</taxon>
        <taxon>Streptophyta</taxon>
        <taxon>Embryophyta</taxon>
        <taxon>Tracheophyta</taxon>
        <taxon>Spermatophyta</taxon>
        <taxon>Magnoliopsida</taxon>
        <taxon>eudicotyledons</taxon>
        <taxon>Gunneridae</taxon>
        <taxon>Pentapetalae</taxon>
        <taxon>asterids</taxon>
        <taxon>lamiids</taxon>
        <taxon>Lamiales</taxon>
        <taxon>Scrophulariaceae</taxon>
        <taxon>Buddlejeae</taxon>
        <taxon>Buddleja</taxon>
    </lineage>
</organism>
<feature type="compositionally biased region" description="Basic and acidic residues" evidence="1">
    <location>
        <begin position="1"/>
        <end position="16"/>
    </location>
</feature>
<dbReference type="EMBL" id="WHWC01000007">
    <property type="protein sequence ID" value="KAG8379448.1"/>
    <property type="molecule type" value="Genomic_DNA"/>
</dbReference>
<evidence type="ECO:0000313" key="3">
    <source>
        <dbReference type="EMBL" id="KAG8379448.1"/>
    </source>
</evidence>
<evidence type="ECO:0000313" key="4">
    <source>
        <dbReference type="Proteomes" id="UP000826271"/>
    </source>
</evidence>
<protein>
    <submittedName>
        <fullName evidence="3">Uncharacterized protein</fullName>
    </submittedName>
</protein>
<feature type="region of interest" description="Disordered" evidence="1">
    <location>
        <begin position="1"/>
        <end position="21"/>
    </location>
</feature>
<keyword evidence="2" id="KW-0812">Transmembrane</keyword>
<evidence type="ECO:0000256" key="1">
    <source>
        <dbReference type="SAM" id="MobiDB-lite"/>
    </source>
</evidence>
<feature type="transmembrane region" description="Helical" evidence="2">
    <location>
        <begin position="200"/>
        <end position="218"/>
    </location>
</feature>
<proteinExistence type="predicted"/>
<sequence>MEKSSKARAQESERKNQSLMQQLKDLEKEWNLLQLVSKKPRNQRRCSTGSDSGSSTSSILTSFDKLLENSPRGLMSSLQRDRSPFDDGVRVKNCDVAVEEILRDRRAAIMSGKLKGRRLFCADEVEIMDLNYDDGGGESGLTDDFKQSCSFSDSCLSVEKAMVVEEKTKTKTKTVVVEVANAVEKRGGGRRRLIRGGGGCMAWFAFVLIMLTIGLILIRCNGKSVHEYDFILVPT</sequence>
<dbReference type="AlphaFoldDB" id="A0AAV6XK27"/>
<reference evidence="3" key="1">
    <citation type="submission" date="2019-10" db="EMBL/GenBank/DDBJ databases">
        <authorList>
            <person name="Zhang R."/>
            <person name="Pan Y."/>
            <person name="Wang J."/>
            <person name="Ma R."/>
            <person name="Yu S."/>
        </authorList>
    </citation>
    <scope>NUCLEOTIDE SEQUENCE</scope>
    <source>
        <strain evidence="3">LA-IB0</strain>
        <tissue evidence="3">Leaf</tissue>
    </source>
</reference>
<keyword evidence="2" id="KW-1133">Transmembrane helix</keyword>
<evidence type="ECO:0000256" key="2">
    <source>
        <dbReference type="SAM" id="Phobius"/>
    </source>
</evidence>
<gene>
    <name evidence="3" type="ORF">BUALT_Bualt07G0089600</name>
</gene>
<keyword evidence="2" id="KW-0472">Membrane</keyword>
<name>A0AAV6XK27_9LAMI</name>
<keyword evidence="4" id="KW-1185">Reference proteome</keyword>
<dbReference type="Proteomes" id="UP000826271">
    <property type="component" value="Unassembled WGS sequence"/>
</dbReference>